<keyword evidence="1" id="KW-0812">Transmembrane</keyword>
<dbReference type="Proteomes" id="UP000184310">
    <property type="component" value="Unassembled WGS sequence"/>
</dbReference>
<protein>
    <submittedName>
        <fullName evidence="4">Uncharacterized protein</fullName>
    </submittedName>
</protein>
<dbReference type="OrthoDB" id="748630at2"/>
<feature type="transmembrane region" description="Helical" evidence="1">
    <location>
        <begin position="157"/>
        <end position="178"/>
    </location>
</feature>
<feature type="transmembrane region" description="Helical" evidence="1">
    <location>
        <begin position="344"/>
        <end position="363"/>
    </location>
</feature>
<name>A0A1M6J3D8_9CLOT</name>
<dbReference type="Pfam" id="PF20394">
    <property type="entry name" value="DUF6688"/>
    <property type="match status" value="1"/>
</dbReference>
<organism evidence="4 5">
    <name type="scientific">Clostridium cavendishii DSM 21758</name>
    <dbReference type="NCBI Taxonomy" id="1121302"/>
    <lineage>
        <taxon>Bacteria</taxon>
        <taxon>Bacillati</taxon>
        <taxon>Bacillota</taxon>
        <taxon>Clostridia</taxon>
        <taxon>Eubacteriales</taxon>
        <taxon>Clostridiaceae</taxon>
        <taxon>Clostridium</taxon>
    </lineage>
</organism>
<dbReference type="AlphaFoldDB" id="A0A1M6J3D8"/>
<feature type="transmembrane region" description="Helical" evidence="1">
    <location>
        <begin position="6"/>
        <end position="25"/>
    </location>
</feature>
<feature type="transmembrane region" description="Helical" evidence="1">
    <location>
        <begin position="45"/>
        <end position="65"/>
    </location>
</feature>
<feature type="domain" description="DUF6688" evidence="3">
    <location>
        <begin position="265"/>
        <end position="376"/>
    </location>
</feature>
<keyword evidence="1" id="KW-1133">Transmembrane helix</keyword>
<evidence type="ECO:0000259" key="2">
    <source>
        <dbReference type="Pfam" id="PF20394"/>
    </source>
</evidence>
<keyword evidence="1" id="KW-0472">Membrane</keyword>
<gene>
    <name evidence="4" type="ORF">SAMN02745163_01901</name>
</gene>
<dbReference type="RefSeq" id="WP_084108589.1">
    <property type="nucleotide sequence ID" value="NZ_FQZB01000008.1"/>
</dbReference>
<sequence>MEGIVFILAALIIISPPIYLISRLLKCIFYEKINLNIINFFNNKIVMFIFDTLIYLMTILGFVFISEGGIEGGSPLSKYEYGGEYLNFYVPLASKHIYTVLTLFVLGIIAYITIKLYSNILSPIVYTLATAIIIINIGLGITFFIHTNVNNIEIPVIMLKIGLLLISILYSIQLKFSLDEFIKDQRKENKKYKNKLLNIIYKFCINYRDMSIFIIAISFPILILIQLILVIFGQHPDSFIRAFLDTSSYNFSKMEVPEPILVHGDGHYLCTVAVKGHRGFVKPIRYGIRHGNKIVVNRQLLVANAFENILEEYTPKLHKIIRYIYDKYGYPISKHINTSFSADMIYIVMKPLEWFFLLVLYIVDKNPENRINIQYSDLRK</sequence>
<feature type="domain" description="DUF6688" evidence="2">
    <location>
        <begin position="7"/>
        <end position="260"/>
    </location>
</feature>
<dbReference type="EMBL" id="FQZB01000008">
    <property type="protein sequence ID" value="SHJ41206.1"/>
    <property type="molecule type" value="Genomic_DNA"/>
</dbReference>
<dbReference type="InterPro" id="IPR056491">
    <property type="entry name" value="DUF6688_C"/>
</dbReference>
<feature type="transmembrane region" description="Helical" evidence="1">
    <location>
        <begin position="212"/>
        <end position="232"/>
    </location>
</feature>
<dbReference type="STRING" id="1121302.SAMN02745163_01901"/>
<dbReference type="Pfam" id="PF23543">
    <property type="entry name" value="DUF6688_C"/>
    <property type="match status" value="1"/>
</dbReference>
<evidence type="ECO:0000259" key="3">
    <source>
        <dbReference type="Pfam" id="PF23543"/>
    </source>
</evidence>
<evidence type="ECO:0000256" key="1">
    <source>
        <dbReference type="SAM" id="Phobius"/>
    </source>
</evidence>
<evidence type="ECO:0000313" key="5">
    <source>
        <dbReference type="Proteomes" id="UP000184310"/>
    </source>
</evidence>
<proteinExistence type="predicted"/>
<feature type="transmembrane region" description="Helical" evidence="1">
    <location>
        <begin position="124"/>
        <end position="145"/>
    </location>
</feature>
<reference evidence="4 5" key="1">
    <citation type="submission" date="2016-11" db="EMBL/GenBank/DDBJ databases">
        <authorList>
            <person name="Jaros S."/>
            <person name="Januszkiewicz K."/>
            <person name="Wedrychowicz H."/>
        </authorList>
    </citation>
    <scope>NUCLEOTIDE SEQUENCE [LARGE SCALE GENOMIC DNA]</scope>
    <source>
        <strain evidence="4 5">DSM 21758</strain>
    </source>
</reference>
<evidence type="ECO:0000313" key="4">
    <source>
        <dbReference type="EMBL" id="SHJ41206.1"/>
    </source>
</evidence>
<dbReference type="InterPro" id="IPR046510">
    <property type="entry name" value="DUF6688_N"/>
</dbReference>
<feature type="transmembrane region" description="Helical" evidence="1">
    <location>
        <begin position="96"/>
        <end position="117"/>
    </location>
</feature>
<keyword evidence="5" id="KW-1185">Reference proteome</keyword>
<accession>A0A1M6J3D8</accession>